<sequence length="136" mass="15514">MRLLTLLDIQGHIIELCGSYFISSSRLHEKTKDIYNVFKSSHNHSIDNSDINQNAFLESFIKQSIATKNGFILVAIGILFLTIRDFMSYYSVGTKIEFKGSLPILVVLFISITLTIITCVSIRRQRNKARKELLSK</sequence>
<proteinExistence type="predicted"/>
<keyword evidence="3" id="KW-1185">Reference proteome</keyword>
<organism evidence="2 3">
    <name type="scientific">Collibacillus ludicampi</name>
    <dbReference type="NCBI Taxonomy" id="2771369"/>
    <lineage>
        <taxon>Bacteria</taxon>
        <taxon>Bacillati</taxon>
        <taxon>Bacillota</taxon>
        <taxon>Bacilli</taxon>
        <taxon>Bacillales</taxon>
        <taxon>Alicyclobacillaceae</taxon>
        <taxon>Collibacillus</taxon>
    </lineage>
</organism>
<reference evidence="2" key="1">
    <citation type="journal article" date="2023" name="Int. J. Syst. Evol. Microbiol.">
        <title>Collibacillus ludicampi gen. nov., sp. nov., a new soil bacterium of the family Alicyclobacillaceae.</title>
        <authorList>
            <person name="Jojima T."/>
            <person name="Ioku Y."/>
            <person name="Fukuta Y."/>
            <person name="Shirasaka N."/>
            <person name="Matsumura Y."/>
            <person name="Mori M."/>
        </authorList>
    </citation>
    <scope>NUCLEOTIDE SEQUENCE</scope>
    <source>
        <strain evidence="2">TP075</strain>
    </source>
</reference>
<evidence type="ECO:0000256" key="1">
    <source>
        <dbReference type="SAM" id="Phobius"/>
    </source>
</evidence>
<keyword evidence="1" id="KW-1133">Transmembrane helix</keyword>
<gene>
    <name evidence="2" type="ORF">DNHGIG_37360</name>
</gene>
<dbReference type="Proteomes" id="UP001057291">
    <property type="component" value="Unassembled WGS sequence"/>
</dbReference>
<keyword evidence="1" id="KW-0472">Membrane</keyword>
<evidence type="ECO:0000313" key="3">
    <source>
        <dbReference type="Proteomes" id="UP001057291"/>
    </source>
</evidence>
<dbReference type="RefSeq" id="WP_282201087.1">
    <property type="nucleotide sequence ID" value="NZ_BOQE01000001.1"/>
</dbReference>
<evidence type="ECO:0000313" key="2">
    <source>
        <dbReference type="EMBL" id="GIM48187.1"/>
    </source>
</evidence>
<keyword evidence="1" id="KW-0812">Transmembrane</keyword>
<evidence type="ECO:0008006" key="4">
    <source>
        <dbReference type="Google" id="ProtNLM"/>
    </source>
</evidence>
<dbReference type="EMBL" id="BOQE01000001">
    <property type="protein sequence ID" value="GIM48187.1"/>
    <property type="molecule type" value="Genomic_DNA"/>
</dbReference>
<feature type="transmembrane region" description="Helical" evidence="1">
    <location>
        <begin position="70"/>
        <end position="90"/>
    </location>
</feature>
<protein>
    <recommendedName>
        <fullName evidence="4">DUF202 domain-containing protein</fullName>
    </recommendedName>
</protein>
<name>A0AAV4LK24_9BACL</name>
<feature type="transmembrane region" description="Helical" evidence="1">
    <location>
        <begin position="102"/>
        <end position="122"/>
    </location>
</feature>
<dbReference type="AlphaFoldDB" id="A0AAV4LK24"/>
<accession>A0AAV4LK24</accession>
<comment type="caution">
    <text evidence="2">The sequence shown here is derived from an EMBL/GenBank/DDBJ whole genome shotgun (WGS) entry which is preliminary data.</text>
</comment>